<dbReference type="RefSeq" id="XP_014678820.1">
    <property type="nucleotide sequence ID" value="XM_014823334.1"/>
</dbReference>
<dbReference type="InterPro" id="IPR007588">
    <property type="entry name" value="Znf_FLYWCH"/>
</dbReference>
<evidence type="ECO:0000256" key="3">
    <source>
        <dbReference type="ARBA" id="ARBA00022833"/>
    </source>
</evidence>
<evidence type="ECO:0000259" key="4">
    <source>
        <dbReference type="Pfam" id="PF04500"/>
    </source>
</evidence>
<name>A0ABM1F2Z9_PRICU</name>
<protein>
    <submittedName>
        <fullName evidence="6">Uncharacterized protein LOC106818648</fullName>
    </submittedName>
</protein>
<feature type="domain" description="FLYWCH-type" evidence="4">
    <location>
        <begin position="15"/>
        <end position="75"/>
    </location>
</feature>
<dbReference type="PANTHER" id="PTHR20956:SF12">
    <property type="entry name" value="FLYWCH-TYPE DOMAIN-CONTAINING PROTEIN"/>
    <property type="match status" value="1"/>
</dbReference>
<dbReference type="GeneID" id="106818648"/>
<dbReference type="Gene3D" id="2.20.25.240">
    <property type="match status" value="1"/>
</dbReference>
<keyword evidence="2" id="KW-0863">Zinc-finger</keyword>
<evidence type="ECO:0000256" key="1">
    <source>
        <dbReference type="ARBA" id="ARBA00022723"/>
    </source>
</evidence>
<organism evidence="5 6">
    <name type="scientific">Priapulus caudatus</name>
    <name type="common">Priapulid worm</name>
    <dbReference type="NCBI Taxonomy" id="37621"/>
    <lineage>
        <taxon>Eukaryota</taxon>
        <taxon>Metazoa</taxon>
        <taxon>Ecdysozoa</taxon>
        <taxon>Scalidophora</taxon>
        <taxon>Priapulida</taxon>
        <taxon>Priapulimorpha</taxon>
        <taxon>Priapulimorphida</taxon>
        <taxon>Priapulidae</taxon>
        <taxon>Priapulus</taxon>
    </lineage>
</organism>
<proteinExistence type="predicted"/>
<keyword evidence="5" id="KW-1185">Reference proteome</keyword>
<dbReference type="Pfam" id="PF04500">
    <property type="entry name" value="FLYWCH"/>
    <property type="match status" value="1"/>
</dbReference>
<accession>A0ABM1F2Z9</accession>
<evidence type="ECO:0000313" key="5">
    <source>
        <dbReference type="Proteomes" id="UP000695022"/>
    </source>
</evidence>
<dbReference type="Proteomes" id="UP000695022">
    <property type="component" value="Unplaced"/>
</dbReference>
<dbReference type="PANTHER" id="PTHR20956">
    <property type="entry name" value="HEH2P"/>
    <property type="match status" value="1"/>
</dbReference>
<gene>
    <name evidence="6" type="primary">LOC106818648</name>
</gene>
<evidence type="ECO:0000313" key="6">
    <source>
        <dbReference type="RefSeq" id="XP_014678820.1"/>
    </source>
</evidence>
<keyword evidence="3" id="KW-0862">Zinc</keyword>
<evidence type="ECO:0000256" key="2">
    <source>
        <dbReference type="ARBA" id="ARBA00022771"/>
    </source>
</evidence>
<sequence length="235" mass="26772">MPPPPLQYEVIDPASQRGRVKLADDQGFTYTLYRSNDVTTTWRCSVRNKRETCLARVKQNNNDNTFIAGPQPHCHQPVPGASTALKVIADVKRKATRSIFRSAPSIVSEVLAEKCDGGPIDALPCIDHLARTANRKRQQMRRPHPRNLDFDIDNTFVADGFMRRDIRVRERRHLLFALPLMITLLAQTTRWYLDSTFKVVRAPFIQLFSVHAFVQSDGYIKQVPLAFAPMSGKNR</sequence>
<reference evidence="6" key="1">
    <citation type="submission" date="2025-08" db="UniProtKB">
        <authorList>
            <consortium name="RefSeq"/>
        </authorList>
    </citation>
    <scope>IDENTIFICATION</scope>
</reference>
<keyword evidence="1" id="KW-0479">Metal-binding</keyword>